<proteinExistence type="predicted"/>
<dbReference type="AlphaFoldDB" id="A0A081C2S2"/>
<reference evidence="1" key="1">
    <citation type="journal article" date="2015" name="PeerJ">
        <title>First genomic representation of candidate bacterial phylum KSB3 points to enhanced environmental sensing as a trigger of wastewater bulking.</title>
        <authorList>
            <person name="Sekiguchi Y."/>
            <person name="Ohashi A."/>
            <person name="Parks D.H."/>
            <person name="Yamauchi T."/>
            <person name="Tyson G.W."/>
            <person name="Hugenholtz P."/>
        </authorList>
    </citation>
    <scope>NUCLEOTIDE SEQUENCE [LARGE SCALE GENOMIC DNA]</scope>
</reference>
<dbReference type="Proteomes" id="UP000030661">
    <property type="component" value="Unassembled WGS sequence"/>
</dbReference>
<dbReference type="EMBL" id="DF820468">
    <property type="protein sequence ID" value="GAK58877.1"/>
    <property type="molecule type" value="Genomic_DNA"/>
</dbReference>
<keyword evidence="2" id="KW-1185">Reference proteome</keyword>
<organism evidence="1">
    <name type="scientific">Vecturithrix granuli</name>
    <dbReference type="NCBI Taxonomy" id="1499967"/>
    <lineage>
        <taxon>Bacteria</taxon>
        <taxon>Candidatus Moduliflexota</taxon>
        <taxon>Candidatus Vecturitrichia</taxon>
        <taxon>Candidatus Vecturitrichales</taxon>
        <taxon>Candidatus Vecturitrichaceae</taxon>
        <taxon>Candidatus Vecturithrix</taxon>
    </lineage>
</organism>
<evidence type="ECO:0000313" key="1">
    <source>
        <dbReference type="EMBL" id="GAK58877.1"/>
    </source>
</evidence>
<accession>A0A081C2S2</accession>
<evidence type="ECO:0000313" key="2">
    <source>
        <dbReference type="Proteomes" id="UP000030661"/>
    </source>
</evidence>
<protein>
    <submittedName>
        <fullName evidence="1">Uncharacterized protein</fullName>
    </submittedName>
</protein>
<dbReference type="HOGENOM" id="CLU_2931882_0_0_0"/>
<sequence>MITDNYLDDAIETIQLAKQELQYEIDRLDRQKIDTGNLEHISRLIKKVDSFLIRMKEAYS</sequence>
<name>A0A081C2S2_VECG1</name>
<gene>
    <name evidence="1" type="ORF">U27_05852</name>
</gene>